<feature type="region of interest" description="Disordered" evidence="1">
    <location>
        <begin position="27"/>
        <end position="57"/>
    </location>
</feature>
<dbReference type="Proteomes" id="UP000018144">
    <property type="component" value="Unassembled WGS sequence"/>
</dbReference>
<evidence type="ECO:0000256" key="1">
    <source>
        <dbReference type="SAM" id="MobiDB-lite"/>
    </source>
</evidence>
<dbReference type="EMBL" id="HF935600">
    <property type="protein sequence ID" value="CCX31480.1"/>
    <property type="molecule type" value="Genomic_DNA"/>
</dbReference>
<reference evidence="2 3" key="1">
    <citation type="journal article" date="2013" name="PLoS Genet.">
        <title>The genome and development-dependent transcriptomes of Pyronema confluens: a window into fungal evolution.</title>
        <authorList>
            <person name="Traeger S."/>
            <person name="Altegoer F."/>
            <person name="Freitag M."/>
            <person name="Gabaldon T."/>
            <person name="Kempken F."/>
            <person name="Kumar A."/>
            <person name="Marcet-Houben M."/>
            <person name="Poggeler S."/>
            <person name="Stajich J.E."/>
            <person name="Nowrousian M."/>
        </authorList>
    </citation>
    <scope>NUCLEOTIDE SEQUENCE [LARGE SCALE GENOMIC DNA]</scope>
    <source>
        <strain evidence="3">CBS 100304</strain>
        <tissue evidence="2">Vegetative mycelium</tissue>
    </source>
</reference>
<organism evidence="2 3">
    <name type="scientific">Pyronema omphalodes (strain CBS 100304)</name>
    <name type="common">Pyronema confluens</name>
    <dbReference type="NCBI Taxonomy" id="1076935"/>
    <lineage>
        <taxon>Eukaryota</taxon>
        <taxon>Fungi</taxon>
        <taxon>Dikarya</taxon>
        <taxon>Ascomycota</taxon>
        <taxon>Pezizomycotina</taxon>
        <taxon>Pezizomycetes</taxon>
        <taxon>Pezizales</taxon>
        <taxon>Pyronemataceae</taxon>
        <taxon>Pyronema</taxon>
    </lineage>
</organism>
<sequence length="121" mass="13771">MQVSKPAAPTTAGSRISIPIEVNSTRPISEAMGLGHRPTSSTTLAPAHTPTPRPTTSQLLTTRTLYEQGYNIYQISDILRIPRDMVSTVIWEYKRGLECDITAKHERWRQEWCRRYDIRGS</sequence>
<protein>
    <submittedName>
        <fullName evidence="2">Uncharacterized protein</fullName>
    </submittedName>
</protein>
<feature type="compositionally biased region" description="Low complexity" evidence="1">
    <location>
        <begin position="38"/>
        <end position="57"/>
    </location>
</feature>
<keyword evidence="3" id="KW-1185">Reference proteome</keyword>
<proteinExistence type="predicted"/>
<name>U4LQ69_PYROM</name>
<accession>U4LQ69</accession>
<dbReference type="AlphaFoldDB" id="U4LQ69"/>
<gene>
    <name evidence="2" type="ORF">PCON_10829</name>
</gene>
<evidence type="ECO:0000313" key="3">
    <source>
        <dbReference type="Proteomes" id="UP000018144"/>
    </source>
</evidence>
<evidence type="ECO:0000313" key="2">
    <source>
        <dbReference type="EMBL" id="CCX31480.1"/>
    </source>
</evidence>